<name>A0A9W7G7A7_9STRA</name>
<protein>
    <submittedName>
        <fullName evidence="2">Uncharacterized protein</fullName>
    </submittedName>
</protein>
<feature type="compositionally biased region" description="Polar residues" evidence="1">
    <location>
        <begin position="35"/>
        <end position="44"/>
    </location>
</feature>
<dbReference type="AlphaFoldDB" id="A0A9W7G7A7"/>
<reference evidence="3" key="1">
    <citation type="journal article" date="2023" name="Commun. Biol.">
        <title>Genome analysis of Parmales, the sister group of diatoms, reveals the evolutionary specialization of diatoms from phago-mixotrophs to photoautotrophs.</title>
        <authorList>
            <person name="Ban H."/>
            <person name="Sato S."/>
            <person name="Yoshikawa S."/>
            <person name="Yamada K."/>
            <person name="Nakamura Y."/>
            <person name="Ichinomiya M."/>
            <person name="Sato N."/>
            <person name="Blanc-Mathieu R."/>
            <person name="Endo H."/>
            <person name="Kuwata A."/>
            <person name="Ogata H."/>
        </authorList>
    </citation>
    <scope>NUCLEOTIDE SEQUENCE [LARGE SCALE GENOMIC DNA]</scope>
</reference>
<evidence type="ECO:0000313" key="3">
    <source>
        <dbReference type="Proteomes" id="UP001165065"/>
    </source>
</evidence>
<dbReference type="OrthoDB" id="10508740at2759"/>
<comment type="caution">
    <text evidence="2">The sequence shown here is derived from an EMBL/GenBank/DDBJ whole genome shotgun (WGS) entry which is preliminary data.</text>
</comment>
<keyword evidence="3" id="KW-1185">Reference proteome</keyword>
<feature type="region of interest" description="Disordered" evidence="1">
    <location>
        <begin position="381"/>
        <end position="457"/>
    </location>
</feature>
<proteinExistence type="predicted"/>
<organism evidence="2 3">
    <name type="scientific">Triparma columacea</name>
    <dbReference type="NCBI Taxonomy" id="722753"/>
    <lineage>
        <taxon>Eukaryota</taxon>
        <taxon>Sar</taxon>
        <taxon>Stramenopiles</taxon>
        <taxon>Ochrophyta</taxon>
        <taxon>Bolidophyceae</taxon>
        <taxon>Parmales</taxon>
        <taxon>Triparmaceae</taxon>
        <taxon>Triparma</taxon>
    </lineage>
</organism>
<evidence type="ECO:0000313" key="2">
    <source>
        <dbReference type="EMBL" id="GMI38631.1"/>
    </source>
</evidence>
<feature type="compositionally biased region" description="Basic residues" evidence="1">
    <location>
        <begin position="387"/>
        <end position="403"/>
    </location>
</feature>
<feature type="region of interest" description="Disordered" evidence="1">
    <location>
        <begin position="32"/>
        <end position="68"/>
    </location>
</feature>
<gene>
    <name evidence="2" type="ORF">TrCOL_g11496</name>
</gene>
<sequence>MADVPPTIRHNLFLSPYGPLETDDCSTEVVPDPSPTSMTITGSGRVTRPPKVLYTGTDPVPAKKRRPKKKKIVVVKKSGPGAKVFAAPVITPLKSSYDTSPMEDDVVSINDIKVSSSSSPVRLPEGPSTPFPQDVRQAPKVVTVISDPKPLDILCERGGKSNLHPGNNIYRSMGRALVPLVKETGSLDTKSRGRYTHQVALLSVLSLVGCRFLEVGRLLDDNVFEKGASKSSKKAKAADRSNHTVYAVVNDPRYVMEKTRQYFRDNLRDKAKHRHRAIDDLFSVTEAWKTIVEAQDDTFSAESARIWKLALTKLVAKAAREVKKDNKEEQGLLDDANEALKLVPRGRPLSSQSQEVIIASVNGGATGTSTRAQYAGADPSLIITSQTKKRTRQKKSKVNKKSSTRVGGISISSSSSSWSVSSSSSGGSSSSSNRSARGSQSAKQRAPSICSPPSFSSIPPNEVYTGFNEDVEAAGNLLQLVGTPAGMMESVGSVDAVGDVRGELINGVKGVTIECNNDGPAQSFEAQHVPPPPPNLVRHVFTFEGYDSEEGGAEDVEKVISVESSLGEEESEEEGLMLDGWRIFG</sequence>
<dbReference type="EMBL" id="BRYA01000089">
    <property type="protein sequence ID" value="GMI38631.1"/>
    <property type="molecule type" value="Genomic_DNA"/>
</dbReference>
<evidence type="ECO:0000256" key="1">
    <source>
        <dbReference type="SAM" id="MobiDB-lite"/>
    </source>
</evidence>
<dbReference type="Proteomes" id="UP001165065">
    <property type="component" value="Unassembled WGS sequence"/>
</dbReference>
<accession>A0A9W7G7A7</accession>
<feature type="compositionally biased region" description="Low complexity" evidence="1">
    <location>
        <begin position="404"/>
        <end position="457"/>
    </location>
</feature>